<keyword evidence="2" id="KW-0217">Developmental protein</keyword>
<feature type="compositionally biased region" description="Low complexity" evidence="9">
    <location>
        <begin position="59"/>
        <end position="73"/>
    </location>
</feature>
<evidence type="ECO:0000256" key="7">
    <source>
        <dbReference type="RuleBase" id="RU000682"/>
    </source>
</evidence>
<dbReference type="EMBL" id="JAACXV010000061">
    <property type="protein sequence ID" value="KAF7285078.1"/>
    <property type="molecule type" value="Genomic_DNA"/>
</dbReference>
<comment type="similarity">
    <text evidence="8">Belongs to the Antp homeobox family.</text>
</comment>
<accession>A0A834ITZ6</accession>
<organism evidence="11 12">
    <name type="scientific">Rhynchophorus ferrugineus</name>
    <name type="common">Red palm weevil</name>
    <name type="synonym">Curculio ferrugineus</name>
    <dbReference type="NCBI Taxonomy" id="354439"/>
    <lineage>
        <taxon>Eukaryota</taxon>
        <taxon>Metazoa</taxon>
        <taxon>Ecdysozoa</taxon>
        <taxon>Arthropoda</taxon>
        <taxon>Hexapoda</taxon>
        <taxon>Insecta</taxon>
        <taxon>Pterygota</taxon>
        <taxon>Neoptera</taxon>
        <taxon>Endopterygota</taxon>
        <taxon>Coleoptera</taxon>
        <taxon>Polyphaga</taxon>
        <taxon>Cucujiformia</taxon>
        <taxon>Curculionidae</taxon>
        <taxon>Dryophthorinae</taxon>
        <taxon>Rhynchophorus</taxon>
    </lineage>
</organism>
<feature type="region of interest" description="Disordered" evidence="9">
    <location>
        <begin position="54"/>
        <end position="227"/>
    </location>
</feature>
<dbReference type="AlphaFoldDB" id="A0A834ITZ6"/>
<dbReference type="OrthoDB" id="6159439at2759"/>
<evidence type="ECO:0000256" key="9">
    <source>
        <dbReference type="SAM" id="MobiDB-lite"/>
    </source>
</evidence>
<dbReference type="FunFam" id="1.10.10.60:FF:000288">
    <property type="entry name" value="Sex combs reduced"/>
    <property type="match status" value="1"/>
</dbReference>
<dbReference type="GO" id="GO:0009952">
    <property type="term" value="P:anterior/posterior pattern specification"/>
    <property type="evidence" value="ECO:0007669"/>
    <property type="project" value="TreeGrafter"/>
</dbReference>
<evidence type="ECO:0000256" key="8">
    <source>
        <dbReference type="RuleBase" id="RU004442"/>
    </source>
</evidence>
<proteinExistence type="inferred from homology"/>
<dbReference type="PANTHER" id="PTHR45771">
    <property type="entry name" value="HOMEOTIC PROTEIN DEFORMED"/>
    <property type="match status" value="1"/>
</dbReference>
<evidence type="ECO:0000313" key="11">
    <source>
        <dbReference type="EMBL" id="KAF7285078.1"/>
    </source>
</evidence>
<dbReference type="PROSITE" id="PS50071">
    <property type="entry name" value="HOMEOBOX_2"/>
    <property type="match status" value="1"/>
</dbReference>
<dbReference type="InterPro" id="IPR050609">
    <property type="entry name" value="Antp_homeobox_Deformed_sf"/>
</dbReference>
<evidence type="ECO:0000256" key="2">
    <source>
        <dbReference type="ARBA" id="ARBA00022473"/>
    </source>
</evidence>
<keyword evidence="12" id="KW-1185">Reference proteome</keyword>
<dbReference type="PANTHER" id="PTHR45771:SF6">
    <property type="entry name" value="HOMEOTIC PROTEIN SEX COMBS REDUCED"/>
    <property type="match status" value="1"/>
</dbReference>
<protein>
    <recommendedName>
        <fullName evidence="10">Homeobox domain-containing protein</fullName>
    </recommendedName>
</protein>
<feature type="compositionally biased region" description="Polar residues" evidence="9">
    <location>
        <begin position="120"/>
        <end position="159"/>
    </location>
</feature>
<dbReference type="PROSITE" id="PS00032">
    <property type="entry name" value="ANTENNAPEDIA"/>
    <property type="match status" value="1"/>
</dbReference>
<evidence type="ECO:0000256" key="6">
    <source>
        <dbReference type="PROSITE-ProRule" id="PRU00108"/>
    </source>
</evidence>
<dbReference type="InterPro" id="IPR017995">
    <property type="entry name" value="Homeobox_antennapedia"/>
</dbReference>
<keyword evidence="4 6" id="KW-0371">Homeobox</keyword>
<dbReference type="InterPro" id="IPR001356">
    <property type="entry name" value="HD"/>
</dbReference>
<evidence type="ECO:0000256" key="3">
    <source>
        <dbReference type="ARBA" id="ARBA00023125"/>
    </source>
</evidence>
<dbReference type="InterPro" id="IPR017970">
    <property type="entry name" value="Homeobox_CS"/>
</dbReference>
<name>A0A834ITZ6_RHYFE</name>
<comment type="subcellular location">
    <subcellularLocation>
        <location evidence="1 6 7">Nucleus</location>
    </subcellularLocation>
</comment>
<evidence type="ECO:0000256" key="5">
    <source>
        <dbReference type="ARBA" id="ARBA00023242"/>
    </source>
</evidence>
<dbReference type="PRINTS" id="PR00025">
    <property type="entry name" value="ANTENNAPEDIA"/>
</dbReference>
<comment type="caution">
    <text evidence="11">The sequence shown here is derived from an EMBL/GenBank/DDBJ whole genome shotgun (WGS) entry which is preliminary data.</text>
</comment>
<reference evidence="11" key="1">
    <citation type="submission" date="2020-08" db="EMBL/GenBank/DDBJ databases">
        <title>Genome sequencing and assembly of the red palm weevil Rhynchophorus ferrugineus.</title>
        <authorList>
            <person name="Dias G.B."/>
            <person name="Bergman C.M."/>
            <person name="Manee M."/>
        </authorList>
    </citation>
    <scope>NUCLEOTIDE SEQUENCE</scope>
    <source>
        <strain evidence="11">AA-2017</strain>
        <tissue evidence="11">Whole larva</tissue>
    </source>
</reference>
<gene>
    <name evidence="11" type="ORF">GWI33_011929</name>
</gene>
<feature type="DNA-binding region" description="Homeobox" evidence="6">
    <location>
        <begin position="247"/>
        <end position="306"/>
    </location>
</feature>
<keyword evidence="3 6" id="KW-0238">DNA-binding</keyword>
<feature type="compositionally biased region" description="Low complexity" evidence="9">
    <location>
        <begin position="160"/>
        <end position="223"/>
    </location>
</feature>
<evidence type="ECO:0000259" key="10">
    <source>
        <dbReference type="PROSITE" id="PS50071"/>
    </source>
</evidence>
<dbReference type="Pfam" id="PF00046">
    <property type="entry name" value="Homeodomain"/>
    <property type="match status" value="1"/>
</dbReference>
<dbReference type="GO" id="GO:0005654">
    <property type="term" value="C:nucleoplasm"/>
    <property type="evidence" value="ECO:0007669"/>
    <property type="project" value="TreeGrafter"/>
</dbReference>
<dbReference type="SMART" id="SM00389">
    <property type="entry name" value="HOX"/>
    <property type="match status" value="1"/>
</dbReference>
<dbReference type="SUPFAM" id="SSF46689">
    <property type="entry name" value="Homeodomain-like"/>
    <property type="match status" value="1"/>
</dbReference>
<dbReference type="GO" id="GO:0000978">
    <property type="term" value="F:RNA polymerase II cis-regulatory region sequence-specific DNA binding"/>
    <property type="evidence" value="ECO:0007669"/>
    <property type="project" value="TreeGrafter"/>
</dbReference>
<evidence type="ECO:0000256" key="1">
    <source>
        <dbReference type="ARBA" id="ARBA00004123"/>
    </source>
</evidence>
<dbReference type="Proteomes" id="UP000625711">
    <property type="component" value="Unassembled WGS sequence"/>
</dbReference>
<dbReference type="InterPro" id="IPR001827">
    <property type="entry name" value="Homeobox_Antennapedia_CS"/>
</dbReference>
<dbReference type="InterPro" id="IPR020479">
    <property type="entry name" value="HD_metazoa"/>
</dbReference>
<keyword evidence="5 6" id="KW-0539">Nucleus</keyword>
<evidence type="ECO:0000313" key="12">
    <source>
        <dbReference type="Proteomes" id="UP000625711"/>
    </source>
</evidence>
<dbReference type="Gene3D" id="1.10.10.60">
    <property type="entry name" value="Homeodomain-like"/>
    <property type="match status" value="1"/>
</dbReference>
<dbReference type="CDD" id="cd00086">
    <property type="entry name" value="homeodomain"/>
    <property type="match status" value="1"/>
</dbReference>
<dbReference type="PROSITE" id="PS00027">
    <property type="entry name" value="HOMEOBOX_1"/>
    <property type="match status" value="1"/>
</dbReference>
<dbReference type="GO" id="GO:0045944">
    <property type="term" value="P:positive regulation of transcription by RNA polymerase II"/>
    <property type="evidence" value="ECO:0007669"/>
    <property type="project" value="TreeGrafter"/>
</dbReference>
<dbReference type="GO" id="GO:0000981">
    <property type="term" value="F:DNA-binding transcription factor activity, RNA polymerase II-specific"/>
    <property type="evidence" value="ECO:0007669"/>
    <property type="project" value="InterPro"/>
</dbReference>
<feature type="region of interest" description="Disordered" evidence="9">
    <location>
        <begin position="15"/>
        <end position="37"/>
    </location>
</feature>
<dbReference type="PRINTS" id="PR00024">
    <property type="entry name" value="HOMEOBOX"/>
</dbReference>
<evidence type="ECO:0000256" key="4">
    <source>
        <dbReference type="ARBA" id="ARBA00023155"/>
    </source>
</evidence>
<sequence length="347" mass="37119">MSSYQFVNSLAQCYGQQGRAGEHSHQAASPGADYYNPNAAAAANYPPTCYSPPQVGPQGYTPHPYAAPAPGHGLQPMGDYTQLQPQRLPGGAGTAAMHHASPGGQSPGMLNPSASCKYADSTSSTGVASPQDLSTSAPPNRSTPPLTGTQSGNNSNATITSKSSGLTSPLSVSTSPPGKAGAASSTASQNLSSPASSTSSTSSNEQKASTNNNNSKNGNQASNPPQIYPWMKRVHLGQSTVNANGETKRQRTSYTRYQTLELEKEFHFNRYLTRRRRIEIAHALCLTERQIKIWFQNRRMKWKKEHKMANFHLASLQDEGYAFHQAMGMGGMGPMQRGLYACGTPYS</sequence>
<dbReference type="InterPro" id="IPR009057">
    <property type="entry name" value="Homeodomain-like_sf"/>
</dbReference>
<feature type="domain" description="Homeobox" evidence="10">
    <location>
        <begin position="245"/>
        <end position="305"/>
    </location>
</feature>